<protein>
    <submittedName>
        <fullName evidence="1">Uncharacterized protein</fullName>
    </submittedName>
</protein>
<reference evidence="1 2" key="1">
    <citation type="submission" date="2024-01" db="EMBL/GenBank/DDBJ databases">
        <title>The genomes of 5 underutilized Papilionoideae crops provide insights into root nodulation and disease resistance.</title>
        <authorList>
            <person name="Yuan L."/>
        </authorList>
    </citation>
    <scope>NUCLEOTIDE SEQUENCE [LARGE SCALE GENOMIC DNA]</scope>
    <source>
        <strain evidence="1">LY-2023</strain>
        <tissue evidence="1">Leaf</tissue>
    </source>
</reference>
<proteinExistence type="predicted"/>
<organism evidence="1 2">
    <name type="scientific">Clitoria ternatea</name>
    <name type="common">Butterfly pea</name>
    <dbReference type="NCBI Taxonomy" id="43366"/>
    <lineage>
        <taxon>Eukaryota</taxon>
        <taxon>Viridiplantae</taxon>
        <taxon>Streptophyta</taxon>
        <taxon>Embryophyta</taxon>
        <taxon>Tracheophyta</taxon>
        <taxon>Spermatophyta</taxon>
        <taxon>Magnoliopsida</taxon>
        <taxon>eudicotyledons</taxon>
        <taxon>Gunneridae</taxon>
        <taxon>Pentapetalae</taxon>
        <taxon>rosids</taxon>
        <taxon>fabids</taxon>
        <taxon>Fabales</taxon>
        <taxon>Fabaceae</taxon>
        <taxon>Papilionoideae</taxon>
        <taxon>50 kb inversion clade</taxon>
        <taxon>NPAAA clade</taxon>
        <taxon>indigoferoid/millettioid clade</taxon>
        <taxon>Phaseoleae</taxon>
        <taxon>Clitoria</taxon>
    </lineage>
</organism>
<dbReference type="AlphaFoldDB" id="A0AAN9K458"/>
<evidence type="ECO:0000313" key="1">
    <source>
        <dbReference type="EMBL" id="KAK7309523.1"/>
    </source>
</evidence>
<name>A0AAN9K458_CLITE</name>
<gene>
    <name evidence="1" type="ORF">RJT34_06322</name>
</gene>
<sequence>MSMGSGGVPVLVDKNKICACPLSIWQNFPLQFLVLLSLAVSLSSSKAQLQLGRSMVEFLDLTATTSQCSFYFPPFS</sequence>
<dbReference type="EMBL" id="JAYKXN010000002">
    <property type="protein sequence ID" value="KAK7309523.1"/>
    <property type="molecule type" value="Genomic_DNA"/>
</dbReference>
<evidence type="ECO:0000313" key="2">
    <source>
        <dbReference type="Proteomes" id="UP001359559"/>
    </source>
</evidence>
<accession>A0AAN9K458</accession>
<keyword evidence="2" id="KW-1185">Reference proteome</keyword>
<dbReference type="Proteomes" id="UP001359559">
    <property type="component" value="Unassembled WGS sequence"/>
</dbReference>
<comment type="caution">
    <text evidence="1">The sequence shown here is derived from an EMBL/GenBank/DDBJ whole genome shotgun (WGS) entry which is preliminary data.</text>
</comment>